<sequence length="90" mass="10016">MNSWKSNHTQIMVATSAFGMGINSSNIHVVIHTEAPMSIKAGRAGCDENTATHVIFFSKKDIHTNYSLIAKYQETESITANEQNLTKKFK</sequence>
<gene>
    <name evidence="7" type="ORF">C1645_827964</name>
</gene>
<dbReference type="GO" id="GO:0005737">
    <property type="term" value="C:cytoplasm"/>
    <property type="evidence" value="ECO:0007669"/>
    <property type="project" value="TreeGrafter"/>
</dbReference>
<dbReference type="STRING" id="658196.A0A397STL3"/>
<comment type="caution">
    <text evidence="7">The sequence shown here is derived from an EMBL/GenBank/DDBJ whole genome shotgun (WGS) entry which is preliminary data.</text>
</comment>
<evidence type="ECO:0000256" key="2">
    <source>
        <dbReference type="ARBA" id="ARBA00023125"/>
    </source>
</evidence>
<keyword evidence="2" id="KW-0238">DNA-binding</keyword>
<comment type="similarity">
    <text evidence="1">Belongs to the helicase family. RecQ subfamily.</text>
</comment>
<reference evidence="7 8" key="1">
    <citation type="submission" date="2018-06" db="EMBL/GenBank/DDBJ databases">
        <title>Comparative genomics reveals the genomic features of Rhizophagus irregularis, R. cerebriforme, R. diaphanum and Gigaspora rosea, and their symbiotic lifestyle signature.</title>
        <authorList>
            <person name="Morin E."/>
            <person name="San Clemente H."/>
            <person name="Chen E.C.H."/>
            <person name="De La Providencia I."/>
            <person name="Hainaut M."/>
            <person name="Kuo A."/>
            <person name="Kohler A."/>
            <person name="Murat C."/>
            <person name="Tang N."/>
            <person name="Roy S."/>
            <person name="Loubradou J."/>
            <person name="Henrissat B."/>
            <person name="Grigoriev I.V."/>
            <person name="Corradi N."/>
            <person name="Roux C."/>
            <person name="Martin F.M."/>
        </authorList>
    </citation>
    <scope>NUCLEOTIDE SEQUENCE [LARGE SCALE GENOMIC DNA]</scope>
    <source>
        <strain evidence="7 8">DAOM 227022</strain>
    </source>
</reference>
<evidence type="ECO:0000313" key="7">
    <source>
        <dbReference type="EMBL" id="RIA87297.1"/>
    </source>
</evidence>
<dbReference type="InterPro" id="IPR001650">
    <property type="entry name" value="Helicase_C-like"/>
</dbReference>
<dbReference type="GO" id="GO:0009378">
    <property type="term" value="F:four-way junction helicase activity"/>
    <property type="evidence" value="ECO:0007669"/>
    <property type="project" value="TreeGrafter"/>
</dbReference>
<dbReference type="SUPFAM" id="SSF52540">
    <property type="entry name" value="P-loop containing nucleoside triphosphate hydrolases"/>
    <property type="match status" value="1"/>
</dbReference>
<evidence type="ECO:0000256" key="5">
    <source>
        <dbReference type="ARBA" id="ARBA00034808"/>
    </source>
</evidence>
<dbReference type="PANTHER" id="PTHR13710:SF105">
    <property type="entry name" value="ATP-DEPENDENT DNA HELICASE Q1"/>
    <property type="match status" value="1"/>
</dbReference>
<name>A0A397STL3_9GLOM</name>
<accession>A0A397STL3</accession>
<evidence type="ECO:0000313" key="8">
    <source>
        <dbReference type="Proteomes" id="UP000265703"/>
    </source>
</evidence>
<dbReference type="Proteomes" id="UP000265703">
    <property type="component" value="Unassembled WGS sequence"/>
</dbReference>
<comment type="catalytic activity">
    <reaction evidence="4">
        <text>Couples ATP hydrolysis with the unwinding of duplex DNA by translocating in the 3'-5' direction.</text>
        <dbReference type="EC" id="5.6.2.4"/>
    </reaction>
</comment>
<dbReference type="InterPro" id="IPR027417">
    <property type="entry name" value="P-loop_NTPase"/>
</dbReference>
<keyword evidence="3" id="KW-0413">Isomerase</keyword>
<dbReference type="GO" id="GO:0003677">
    <property type="term" value="F:DNA binding"/>
    <property type="evidence" value="ECO:0007669"/>
    <property type="project" value="UniProtKB-KW"/>
</dbReference>
<evidence type="ECO:0000259" key="6">
    <source>
        <dbReference type="Pfam" id="PF00271"/>
    </source>
</evidence>
<dbReference type="GO" id="GO:0006281">
    <property type="term" value="P:DNA repair"/>
    <property type="evidence" value="ECO:0007669"/>
    <property type="project" value="TreeGrafter"/>
</dbReference>
<dbReference type="GO" id="GO:0005694">
    <property type="term" value="C:chromosome"/>
    <property type="evidence" value="ECO:0007669"/>
    <property type="project" value="TreeGrafter"/>
</dbReference>
<protein>
    <recommendedName>
        <fullName evidence="5">DNA 3'-5' helicase</fullName>
        <ecNumber evidence="5">5.6.2.4</ecNumber>
    </recommendedName>
</protein>
<dbReference type="EMBL" id="QKYT01000315">
    <property type="protein sequence ID" value="RIA87297.1"/>
    <property type="molecule type" value="Genomic_DNA"/>
</dbReference>
<dbReference type="AlphaFoldDB" id="A0A397STL3"/>
<feature type="domain" description="Helicase C-terminal" evidence="6">
    <location>
        <begin position="1"/>
        <end position="39"/>
    </location>
</feature>
<dbReference type="PANTHER" id="PTHR13710">
    <property type="entry name" value="DNA HELICASE RECQ FAMILY MEMBER"/>
    <property type="match status" value="1"/>
</dbReference>
<dbReference type="OrthoDB" id="10261556at2759"/>
<proteinExistence type="inferred from homology"/>
<evidence type="ECO:0000256" key="3">
    <source>
        <dbReference type="ARBA" id="ARBA00023235"/>
    </source>
</evidence>
<dbReference type="Gene3D" id="3.40.50.300">
    <property type="entry name" value="P-loop containing nucleotide triphosphate hydrolases"/>
    <property type="match status" value="1"/>
</dbReference>
<dbReference type="GO" id="GO:0006310">
    <property type="term" value="P:DNA recombination"/>
    <property type="evidence" value="ECO:0007669"/>
    <property type="project" value="TreeGrafter"/>
</dbReference>
<dbReference type="EC" id="5.6.2.4" evidence="5"/>
<evidence type="ECO:0000256" key="1">
    <source>
        <dbReference type="ARBA" id="ARBA00005446"/>
    </source>
</evidence>
<organism evidence="7 8">
    <name type="scientific">Glomus cerebriforme</name>
    <dbReference type="NCBI Taxonomy" id="658196"/>
    <lineage>
        <taxon>Eukaryota</taxon>
        <taxon>Fungi</taxon>
        <taxon>Fungi incertae sedis</taxon>
        <taxon>Mucoromycota</taxon>
        <taxon>Glomeromycotina</taxon>
        <taxon>Glomeromycetes</taxon>
        <taxon>Glomerales</taxon>
        <taxon>Glomeraceae</taxon>
        <taxon>Glomus</taxon>
    </lineage>
</organism>
<evidence type="ECO:0000256" key="4">
    <source>
        <dbReference type="ARBA" id="ARBA00034617"/>
    </source>
</evidence>
<dbReference type="Pfam" id="PF00271">
    <property type="entry name" value="Helicase_C"/>
    <property type="match status" value="1"/>
</dbReference>
<keyword evidence="8" id="KW-1185">Reference proteome</keyword>
<dbReference type="GO" id="GO:0043138">
    <property type="term" value="F:3'-5' DNA helicase activity"/>
    <property type="evidence" value="ECO:0007669"/>
    <property type="project" value="UniProtKB-EC"/>
</dbReference>